<feature type="domain" description="Fumarylacetoacetase-like C-terminal" evidence="3">
    <location>
        <begin position="82"/>
        <end position="294"/>
    </location>
</feature>
<evidence type="ECO:0000256" key="2">
    <source>
        <dbReference type="ARBA" id="ARBA00022723"/>
    </source>
</evidence>
<reference evidence="4" key="1">
    <citation type="submission" date="2021-05" db="EMBL/GenBank/DDBJ databases">
        <authorList>
            <person name="Stam R."/>
        </authorList>
    </citation>
    <scope>NUCLEOTIDE SEQUENCE</scope>
    <source>
        <strain evidence="4">CS162</strain>
    </source>
</reference>
<dbReference type="Gene3D" id="3.90.850.10">
    <property type="entry name" value="Fumarylacetoacetase-like, C-terminal domain"/>
    <property type="match status" value="1"/>
</dbReference>
<evidence type="ECO:0000313" key="4">
    <source>
        <dbReference type="EMBL" id="CAG5178127.1"/>
    </source>
</evidence>
<evidence type="ECO:0000256" key="1">
    <source>
        <dbReference type="ARBA" id="ARBA00010211"/>
    </source>
</evidence>
<dbReference type="SUPFAM" id="SSF56529">
    <property type="entry name" value="FAH"/>
    <property type="match status" value="1"/>
</dbReference>
<dbReference type="GeneID" id="67020669"/>
<dbReference type="InterPro" id="IPR011234">
    <property type="entry name" value="Fumarylacetoacetase-like_C"/>
</dbReference>
<dbReference type="RefSeq" id="XP_043172113.1">
    <property type="nucleotide sequence ID" value="XM_043316178.1"/>
</dbReference>
<keyword evidence="5" id="KW-1185">Reference proteome</keyword>
<dbReference type="PANTHER" id="PTHR11820:SF100">
    <property type="entry name" value="FUMARYLACETOACETATE HYDROLASE FAMILY PROTEIN (AFU_ORTHOLOGUE AFUA_4G01490)"/>
    <property type="match status" value="1"/>
</dbReference>
<dbReference type="GO" id="GO:0050163">
    <property type="term" value="F:oxaloacetate tautomerase activity"/>
    <property type="evidence" value="ECO:0007669"/>
    <property type="project" value="UniProtKB-ARBA"/>
</dbReference>
<dbReference type="EMBL" id="CAJRGZ010000023">
    <property type="protein sequence ID" value="CAG5178127.1"/>
    <property type="molecule type" value="Genomic_DNA"/>
</dbReference>
<protein>
    <recommendedName>
        <fullName evidence="3">Fumarylacetoacetase-like C-terminal domain-containing protein</fullName>
    </recommendedName>
</protein>
<dbReference type="Proteomes" id="UP000676310">
    <property type="component" value="Unassembled WGS sequence"/>
</dbReference>
<evidence type="ECO:0000259" key="3">
    <source>
        <dbReference type="Pfam" id="PF01557"/>
    </source>
</evidence>
<dbReference type="FunFam" id="3.90.850.10:FF:000002">
    <property type="entry name" value="2-hydroxyhepta-2,4-diene-1,7-dioate isomerase"/>
    <property type="match status" value="1"/>
</dbReference>
<dbReference type="OrthoDB" id="411064at2759"/>
<dbReference type="InterPro" id="IPR036663">
    <property type="entry name" value="Fumarylacetoacetase_C_sf"/>
</dbReference>
<name>A0A8J2I5N2_9PLEO</name>
<comment type="caution">
    <text evidence="4">The sequence shown here is derived from an EMBL/GenBank/DDBJ whole genome shotgun (WGS) entry which is preliminary data.</text>
</comment>
<dbReference type="GO" id="GO:0006107">
    <property type="term" value="P:oxaloacetate metabolic process"/>
    <property type="evidence" value="ECO:0007669"/>
    <property type="project" value="UniProtKB-ARBA"/>
</dbReference>
<keyword evidence="2" id="KW-0479">Metal-binding</keyword>
<dbReference type="PANTHER" id="PTHR11820">
    <property type="entry name" value="ACYLPYRUVASE"/>
    <property type="match status" value="1"/>
</dbReference>
<dbReference type="AlphaFoldDB" id="A0A8J2I5N2"/>
<organism evidence="4 5">
    <name type="scientific">Alternaria atra</name>
    <dbReference type="NCBI Taxonomy" id="119953"/>
    <lineage>
        <taxon>Eukaryota</taxon>
        <taxon>Fungi</taxon>
        <taxon>Dikarya</taxon>
        <taxon>Ascomycota</taxon>
        <taxon>Pezizomycotina</taxon>
        <taxon>Dothideomycetes</taxon>
        <taxon>Pleosporomycetidae</taxon>
        <taxon>Pleosporales</taxon>
        <taxon>Pleosporineae</taxon>
        <taxon>Pleosporaceae</taxon>
        <taxon>Alternaria</taxon>
        <taxon>Alternaria sect. Ulocladioides</taxon>
    </lineage>
</organism>
<dbReference type="Pfam" id="PF01557">
    <property type="entry name" value="FAA_hydrolase"/>
    <property type="match status" value="1"/>
</dbReference>
<gene>
    <name evidence="4" type="ORF">ALTATR162_LOCUS8547</name>
</gene>
<comment type="similarity">
    <text evidence="1">Belongs to the FAH family.</text>
</comment>
<proteinExistence type="inferred from homology"/>
<evidence type="ECO:0000313" key="5">
    <source>
        <dbReference type="Proteomes" id="UP000676310"/>
    </source>
</evidence>
<dbReference type="GO" id="GO:0046872">
    <property type="term" value="F:metal ion binding"/>
    <property type="evidence" value="ECO:0007669"/>
    <property type="project" value="UniProtKB-KW"/>
</dbReference>
<sequence>MAPNWDRLIRFIATDGRELRGQPILPSADFDVGTTTEQTGLKAKVIDVKNNDIFDPATKVTDEEVTVKKLLGPVTVDEVPIIRCIGLNFIKHIQEGGRTLPPYPSTFIKANTCLNDHGAPIVIPKIAQDNQADYEGELCFIISKDAKDVSEADAFDYIGGYTSGNDVSSRKLQRDPLLAGTVPQWNFSKGFDTYAPLGPQLVSTKVIPDPSKLHLKTIVNGDLRQNSGIDDLCFKIPTLVSYCSQGTTLKKGTVFMTGTCAGVGYAMKEPQFLKPGDVVEVNLSPEIGTLRNTVEYA</sequence>
<accession>A0A8J2I5N2</accession>